<dbReference type="Gramene" id="mRNA:HanXRQr2_Chr15g0712071">
    <property type="protein sequence ID" value="mRNA:HanXRQr2_Chr15g0712071"/>
    <property type="gene ID" value="HanXRQr2_Chr15g0712071"/>
</dbReference>
<proteinExistence type="predicted"/>
<dbReference type="EMBL" id="MNCJ02000330">
    <property type="protein sequence ID" value="KAF5766162.1"/>
    <property type="molecule type" value="Genomic_DNA"/>
</dbReference>
<dbReference type="AlphaFoldDB" id="A0A251SBS6"/>
<keyword evidence="4" id="KW-1185">Reference proteome</keyword>
<dbReference type="InterPro" id="IPR024752">
    <property type="entry name" value="Myb/SANT-like_dom"/>
</dbReference>
<dbReference type="Proteomes" id="UP000215914">
    <property type="component" value="Chromosome 15"/>
</dbReference>
<reference evidence="2" key="3">
    <citation type="submission" date="2020-06" db="EMBL/GenBank/DDBJ databases">
        <title>Helianthus annuus Genome sequencing and assembly Release 2.</title>
        <authorList>
            <person name="Gouzy J."/>
            <person name="Langlade N."/>
            <person name="Munos S."/>
        </authorList>
    </citation>
    <scope>NUCLEOTIDE SEQUENCE</scope>
    <source>
        <tissue evidence="2">Leaves</tissue>
    </source>
</reference>
<evidence type="ECO:0000313" key="3">
    <source>
        <dbReference type="EMBL" id="OTF96001.1"/>
    </source>
</evidence>
<reference evidence="3" key="2">
    <citation type="submission" date="2017-02" db="EMBL/GenBank/DDBJ databases">
        <title>Sunflower complete genome.</title>
        <authorList>
            <person name="Langlade N."/>
            <person name="Munos S."/>
        </authorList>
    </citation>
    <scope>NUCLEOTIDE SEQUENCE [LARGE SCALE GENOMIC DNA]</scope>
    <source>
        <tissue evidence="3">Leaves</tissue>
    </source>
</reference>
<evidence type="ECO:0000259" key="1">
    <source>
        <dbReference type="Pfam" id="PF12776"/>
    </source>
</evidence>
<sequence>MENRSTLLIHLPSLKPLTLALKNPIYQTPIYHLSSIQKICLKWSNTNLSSYTEVICSLRFLLIELFSLCFNFQVMDLNHDNDAVVMKTKKKKIRLLWTDDTHMIFLELCLNEVRVGNKPTGYFNKFGYENLEKYMKERTGKTFDHKQIKNHWETMKKEWKLFDRLMRLESRIGWDPVRKTIDALDDEWWDEKIKGDKDLSKLREQNLEMYKMYYEPLFRDCIAVGDNTKTPSDFANMIDKDEELIEGRGDR</sequence>
<dbReference type="OrthoDB" id="1910266at2759"/>
<gene>
    <name evidence="3" type="ORF">HannXRQ_Chr15g0489281</name>
    <name evidence="2" type="ORF">HanXRQr2_Chr15g0712071</name>
</gene>
<dbReference type="OMA" id="CKSAIQG"/>
<evidence type="ECO:0000313" key="4">
    <source>
        <dbReference type="Proteomes" id="UP000215914"/>
    </source>
</evidence>
<evidence type="ECO:0000313" key="2">
    <source>
        <dbReference type="EMBL" id="KAF5766162.1"/>
    </source>
</evidence>
<dbReference type="PANTHER" id="PTHR31704">
    <property type="entry name" value="MYB/SANT-LIKE DNA-BINDING DOMAIN PROTEIN-RELATED"/>
    <property type="match status" value="1"/>
</dbReference>
<accession>A0A251SBS6</accession>
<dbReference type="EMBL" id="CM007904">
    <property type="protein sequence ID" value="OTF96001.1"/>
    <property type="molecule type" value="Genomic_DNA"/>
</dbReference>
<reference evidence="2 4" key="1">
    <citation type="journal article" date="2017" name="Nature">
        <title>The sunflower genome provides insights into oil metabolism, flowering and Asterid evolution.</title>
        <authorList>
            <person name="Badouin H."/>
            <person name="Gouzy J."/>
            <person name="Grassa C.J."/>
            <person name="Murat F."/>
            <person name="Staton S.E."/>
            <person name="Cottret L."/>
            <person name="Lelandais-Briere C."/>
            <person name="Owens G.L."/>
            <person name="Carrere S."/>
            <person name="Mayjonade B."/>
            <person name="Legrand L."/>
            <person name="Gill N."/>
            <person name="Kane N.C."/>
            <person name="Bowers J.E."/>
            <person name="Hubner S."/>
            <person name="Bellec A."/>
            <person name="Berard A."/>
            <person name="Berges H."/>
            <person name="Blanchet N."/>
            <person name="Boniface M.C."/>
            <person name="Brunel D."/>
            <person name="Catrice O."/>
            <person name="Chaidir N."/>
            <person name="Claudel C."/>
            <person name="Donnadieu C."/>
            <person name="Faraut T."/>
            <person name="Fievet G."/>
            <person name="Helmstetter N."/>
            <person name="King M."/>
            <person name="Knapp S.J."/>
            <person name="Lai Z."/>
            <person name="Le Paslier M.C."/>
            <person name="Lippi Y."/>
            <person name="Lorenzon L."/>
            <person name="Mandel J.R."/>
            <person name="Marage G."/>
            <person name="Marchand G."/>
            <person name="Marquand E."/>
            <person name="Bret-Mestries E."/>
            <person name="Morien E."/>
            <person name="Nambeesan S."/>
            <person name="Nguyen T."/>
            <person name="Pegot-Espagnet P."/>
            <person name="Pouilly N."/>
            <person name="Raftis F."/>
            <person name="Sallet E."/>
            <person name="Schiex T."/>
            <person name="Thomas J."/>
            <person name="Vandecasteele C."/>
            <person name="Vares D."/>
            <person name="Vear F."/>
            <person name="Vautrin S."/>
            <person name="Crespi M."/>
            <person name="Mangin B."/>
            <person name="Burke J.M."/>
            <person name="Salse J."/>
            <person name="Munos S."/>
            <person name="Vincourt P."/>
            <person name="Rieseberg L.H."/>
            <person name="Langlade N.B."/>
        </authorList>
    </citation>
    <scope>NUCLEOTIDE SEQUENCE [LARGE SCALE GENOMIC DNA]</scope>
    <source>
        <strain evidence="4">cv. SF193</strain>
        <tissue evidence="2">Leaves</tissue>
    </source>
</reference>
<dbReference type="PANTHER" id="PTHR31704:SF37">
    <property type="entry name" value="HEAT SHOCK PROTEIN"/>
    <property type="match status" value="1"/>
</dbReference>
<feature type="domain" description="Myb/SANT-like" evidence="1">
    <location>
        <begin position="97"/>
        <end position="190"/>
    </location>
</feature>
<name>A0A251SBS6_HELAN</name>
<dbReference type="InParanoid" id="A0A251SBS6"/>
<protein>
    <submittedName>
        <fullName evidence="2 3">Myb/SANT-like domain-containing protein</fullName>
    </submittedName>
</protein>
<dbReference type="Pfam" id="PF12776">
    <property type="entry name" value="Myb_DNA-bind_3"/>
    <property type="match status" value="1"/>
</dbReference>
<organism evidence="3 4">
    <name type="scientific">Helianthus annuus</name>
    <name type="common">Common sunflower</name>
    <dbReference type="NCBI Taxonomy" id="4232"/>
    <lineage>
        <taxon>Eukaryota</taxon>
        <taxon>Viridiplantae</taxon>
        <taxon>Streptophyta</taxon>
        <taxon>Embryophyta</taxon>
        <taxon>Tracheophyta</taxon>
        <taxon>Spermatophyta</taxon>
        <taxon>Magnoliopsida</taxon>
        <taxon>eudicotyledons</taxon>
        <taxon>Gunneridae</taxon>
        <taxon>Pentapetalae</taxon>
        <taxon>asterids</taxon>
        <taxon>campanulids</taxon>
        <taxon>Asterales</taxon>
        <taxon>Asteraceae</taxon>
        <taxon>Asteroideae</taxon>
        <taxon>Heliantheae alliance</taxon>
        <taxon>Heliantheae</taxon>
        <taxon>Helianthus</taxon>
    </lineage>
</organism>